<dbReference type="Gene3D" id="2.60.120.590">
    <property type="entry name" value="Alpha-ketoglutarate-dependent dioxygenase AlkB-like"/>
    <property type="match status" value="1"/>
</dbReference>
<organism evidence="2">
    <name type="scientific">Paramoeba aestuarina</name>
    <dbReference type="NCBI Taxonomy" id="180227"/>
    <lineage>
        <taxon>Eukaryota</taxon>
        <taxon>Amoebozoa</taxon>
        <taxon>Discosea</taxon>
        <taxon>Flabellinia</taxon>
        <taxon>Dactylopodida</taxon>
        <taxon>Paramoebidae</taxon>
        <taxon>Paramoeba</taxon>
    </lineage>
</organism>
<protein>
    <recommendedName>
        <fullName evidence="3">Alpha-ketoglutarate-dependent dioxygenase AlkB-like domain-containing protein</fullName>
    </recommendedName>
</protein>
<evidence type="ECO:0000313" key="2">
    <source>
        <dbReference type="EMBL" id="CAE2321177.1"/>
    </source>
</evidence>
<reference evidence="2" key="1">
    <citation type="submission" date="2021-01" db="EMBL/GenBank/DDBJ databases">
        <authorList>
            <person name="Corre E."/>
            <person name="Pelletier E."/>
            <person name="Niang G."/>
            <person name="Scheremetjew M."/>
            <person name="Finn R."/>
            <person name="Kale V."/>
            <person name="Holt S."/>
            <person name="Cochrane G."/>
            <person name="Meng A."/>
            <person name="Brown T."/>
            <person name="Cohen L."/>
        </authorList>
    </citation>
    <scope>NUCLEOTIDE SEQUENCE</scope>
    <source>
        <strain evidence="2">SoJaBio B1-5/56/2</strain>
    </source>
</reference>
<dbReference type="SUPFAM" id="SSF51197">
    <property type="entry name" value="Clavaminate synthase-like"/>
    <property type="match status" value="1"/>
</dbReference>
<proteinExistence type="predicted"/>
<accession>A0A7S4P1X4</accession>
<name>A0A7S4P1X4_9EUKA</name>
<sequence length="321" mass="36560">MMVNEFERSLKRRKVEDEEEKEEEGMMLKEKSWGIFEKKGKEKEEKKEKKEEIKKRKFTQTISITYGDQAENHVGMQMIGRLSESGFGERELVEAKRKFEEMGGVAELIDLRESSGVKSIQKNADPAFVLVLRKGVDVLLKERGETADDFFDEQVSLDADKKAFMYGRIVNKIARHNLCFSEEGQEPDYENKKGRIVGYSSVPLLSHLRDSFPELLGEKGEGLVAEGNYYYDVSKCGIGFHGDGERKKVVAVRLGASLPLHYQWFVENGVVGNRVKLVLNHGDVYVMSEKATGNDWKKRKDYTLRHAAGCEKFLKIKGSVG</sequence>
<dbReference type="InterPro" id="IPR037151">
    <property type="entry name" value="AlkB-like_sf"/>
</dbReference>
<gene>
    <name evidence="2" type="ORF">NAES01612_LOCUS18080</name>
</gene>
<evidence type="ECO:0000256" key="1">
    <source>
        <dbReference type="SAM" id="MobiDB-lite"/>
    </source>
</evidence>
<feature type="region of interest" description="Disordered" evidence="1">
    <location>
        <begin position="1"/>
        <end position="27"/>
    </location>
</feature>
<dbReference type="AlphaFoldDB" id="A0A7S4P1X4"/>
<evidence type="ECO:0008006" key="3">
    <source>
        <dbReference type="Google" id="ProtNLM"/>
    </source>
</evidence>
<dbReference type="EMBL" id="HBKR01027722">
    <property type="protein sequence ID" value="CAE2321177.1"/>
    <property type="molecule type" value="Transcribed_RNA"/>
</dbReference>